<keyword evidence="2" id="KW-0812">Transmembrane</keyword>
<feature type="transmembrane region" description="Helical" evidence="2">
    <location>
        <begin position="177"/>
        <end position="196"/>
    </location>
</feature>
<organism evidence="4 5">
    <name type="scientific">Botryotinia fuckeliana (strain T4)</name>
    <name type="common">Noble rot fungus</name>
    <name type="synonym">Botrytis cinerea</name>
    <dbReference type="NCBI Taxonomy" id="999810"/>
    <lineage>
        <taxon>Eukaryota</taxon>
        <taxon>Fungi</taxon>
        <taxon>Dikarya</taxon>
        <taxon>Ascomycota</taxon>
        <taxon>Pezizomycotina</taxon>
        <taxon>Leotiomycetes</taxon>
        <taxon>Helotiales</taxon>
        <taxon>Sclerotiniaceae</taxon>
        <taxon>Botrytis</taxon>
    </lineage>
</organism>
<feature type="region of interest" description="Disordered" evidence="1">
    <location>
        <begin position="1"/>
        <end position="69"/>
    </location>
</feature>
<dbReference type="InterPro" id="IPR046623">
    <property type="entry name" value="DUF6536"/>
</dbReference>
<protein>
    <recommendedName>
        <fullName evidence="3">DUF6536 domain-containing protein</fullName>
    </recommendedName>
</protein>
<dbReference type="EMBL" id="FQ790270">
    <property type="protein sequence ID" value="CCD44136.1"/>
    <property type="molecule type" value="Genomic_DNA"/>
</dbReference>
<feature type="compositionally biased region" description="Basic and acidic residues" evidence="1">
    <location>
        <begin position="7"/>
        <end position="20"/>
    </location>
</feature>
<feature type="transmembrane region" description="Helical" evidence="2">
    <location>
        <begin position="292"/>
        <end position="315"/>
    </location>
</feature>
<dbReference type="InParanoid" id="G2XUG6"/>
<dbReference type="Pfam" id="PF20163">
    <property type="entry name" value="DUF6536"/>
    <property type="match status" value="1"/>
</dbReference>
<dbReference type="PANTHER" id="PTHR35395">
    <property type="entry name" value="DUF6536 DOMAIN-CONTAINING PROTEIN"/>
    <property type="match status" value="1"/>
</dbReference>
<dbReference type="AlphaFoldDB" id="G2XUG6"/>
<evidence type="ECO:0000256" key="2">
    <source>
        <dbReference type="SAM" id="Phobius"/>
    </source>
</evidence>
<keyword evidence="2" id="KW-0472">Membrane</keyword>
<accession>G2XUG6</accession>
<feature type="domain" description="DUF6536" evidence="3">
    <location>
        <begin position="178"/>
        <end position="315"/>
    </location>
</feature>
<dbReference type="eggNOG" id="ENOG502SJ43">
    <property type="taxonomic scope" value="Eukaryota"/>
</dbReference>
<keyword evidence="2" id="KW-1133">Transmembrane helix</keyword>
<reference evidence="5" key="1">
    <citation type="journal article" date="2011" name="PLoS Genet.">
        <title>Genomic analysis of the necrotrophic fungal pathogens Sclerotinia sclerotiorum and Botrytis cinerea.</title>
        <authorList>
            <person name="Amselem J."/>
            <person name="Cuomo C.A."/>
            <person name="van Kan J.A."/>
            <person name="Viaud M."/>
            <person name="Benito E.P."/>
            <person name="Couloux A."/>
            <person name="Coutinho P.M."/>
            <person name="de Vries R.P."/>
            <person name="Dyer P.S."/>
            <person name="Fillinger S."/>
            <person name="Fournier E."/>
            <person name="Gout L."/>
            <person name="Hahn M."/>
            <person name="Kohn L."/>
            <person name="Lapalu N."/>
            <person name="Plummer K.M."/>
            <person name="Pradier J.M."/>
            <person name="Quevillon E."/>
            <person name="Sharon A."/>
            <person name="Simon A."/>
            <person name="ten Have A."/>
            <person name="Tudzynski B."/>
            <person name="Tudzynski P."/>
            <person name="Wincker P."/>
            <person name="Andrew M."/>
            <person name="Anthouard V."/>
            <person name="Beever R.E."/>
            <person name="Beffa R."/>
            <person name="Benoit I."/>
            <person name="Bouzid O."/>
            <person name="Brault B."/>
            <person name="Chen Z."/>
            <person name="Choquer M."/>
            <person name="Collemare J."/>
            <person name="Cotton P."/>
            <person name="Danchin E.G."/>
            <person name="Da Silva C."/>
            <person name="Gautier A."/>
            <person name="Giraud C."/>
            <person name="Giraud T."/>
            <person name="Gonzalez C."/>
            <person name="Grossetete S."/>
            <person name="Guldener U."/>
            <person name="Henrissat B."/>
            <person name="Howlett B.J."/>
            <person name="Kodira C."/>
            <person name="Kretschmer M."/>
            <person name="Lappartient A."/>
            <person name="Leroch M."/>
            <person name="Levis C."/>
            <person name="Mauceli E."/>
            <person name="Neuveglise C."/>
            <person name="Oeser B."/>
            <person name="Pearson M."/>
            <person name="Poulain J."/>
            <person name="Poussereau N."/>
            <person name="Quesneville H."/>
            <person name="Rascle C."/>
            <person name="Schumacher J."/>
            <person name="Segurens B."/>
            <person name="Sexton A."/>
            <person name="Silva E."/>
            <person name="Sirven C."/>
            <person name="Soanes D.M."/>
            <person name="Talbot N.J."/>
            <person name="Templeton M."/>
            <person name="Yandava C."/>
            <person name="Yarden O."/>
            <person name="Zeng Q."/>
            <person name="Rollins J.A."/>
            <person name="Lebrun M.H."/>
            <person name="Dickman M."/>
        </authorList>
    </citation>
    <scope>NUCLEOTIDE SEQUENCE [LARGE SCALE GENOMIC DNA]</scope>
    <source>
        <strain evidence="5">T4</strain>
    </source>
</reference>
<proteinExistence type="predicted"/>
<dbReference type="Proteomes" id="UP000008177">
    <property type="component" value="Unplaced contigs"/>
</dbReference>
<evidence type="ECO:0000313" key="5">
    <source>
        <dbReference type="Proteomes" id="UP000008177"/>
    </source>
</evidence>
<name>G2XUG6_BOTF4</name>
<evidence type="ECO:0000259" key="3">
    <source>
        <dbReference type="Pfam" id="PF20163"/>
    </source>
</evidence>
<evidence type="ECO:0000313" key="4">
    <source>
        <dbReference type="EMBL" id="CCD44136.1"/>
    </source>
</evidence>
<dbReference type="STRING" id="999810.G2XUG6"/>
<feature type="region of interest" description="Disordered" evidence="1">
    <location>
        <begin position="107"/>
        <end position="128"/>
    </location>
</feature>
<dbReference type="PANTHER" id="PTHR35395:SF1">
    <property type="entry name" value="DUF6536 DOMAIN-CONTAINING PROTEIN"/>
    <property type="match status" value="1"/>
</dbReference>
<dbReference type="HOGENOM" id="CLU_771574_0_0_1"/>
<dbReference type="OrthoDB" id="5429634at2759"/>
<evidence type="ECO:0000256" key="1">
    <source>
        <dbReference type="SAM" id="MobiDB-lite"/>
    </source>
</evidence>
<sequence>MAARFSRLFDDWDPDHRDITMQEYSPSVNESPPRYHSPQNSTEYISPSADLSERPDLPEPVLEPATPFTPFDDVISSRRLLDGRGSYASSFSPSFPSAHDYQALEDVGRESLSDDPSPGEARLRKGSGVTSNMKKIWSKSTAFTKPRLQSSFDGHFAQGKDGWWKKQMLVDRSLRSMAGFTFLCTIIMFIIMVAYLPAFNSRLNKQSTSVGGKDGESCHSMESRNIAVHLFINIAATMILGCSNTYQQLVTAPLVEEIPFILSKNGDAKCGTNSPWNINVKKSGKLKAWGSWLLLICTSIPIHFLANSVIGPSFYVEMPTNVTYLYNETFSLNSYQSYYYENSYYMASYDSACSVDSNC</sequence>
<gene>
    <name evidence="4" type="ORF">BofuT4_P057160.1</name>
</gene>